<keyword evidence="5" id="KW-0372">Hormone</keyword>
<feature type="chain" id="PRO_5034008436" description="Insulin-like domain-containing protein" evidence="8">
    <location>
        <begin position="22"/>
        <end position="185"/>
    </location>
</feature>
<evidence type="ECO:0000256" key="3">
    <source>
        <dbReference type="ARBA" id="ARBA00011207"/>
    </source>
</evidence>
<dbReference type="PRINTS" id="PR00276">
    <property type="entry name" value="INSULINFAMLY"/>
</dbReference>
<evidence type="ECO:0000259" key="9">
    <source>
        <dbReference type="SMART" id="SM00078"/>
    </source>
</evidence>
<keyword evidence="8" id="KW-0732">Signal</keyword>
<dbReference type="PANTHER" id="PTHR20968">
    <property type="entry name" value="ILGF DOMAIN-CONTAINING PROTEIN"/>
    <property type="match status" value="1"/>
</dbReference>
<proteinExistence type="inferred from homology"/>
<feature type="domain" description="Insulin-like" evidence="9">
    <location>
        <begin position="39"/>
        <end position="185"/>
    </location>
</feature>
<evidence type="ECO:0000256" key="7">
    <source>
        <dbReference type="RuleBase" id="RU000406"/>
    </source>
</evidence>
<feature type="signal peptide" evidence="8">
    <location>
        <begin position="1"/>
        <end position="21"/>
    </location>
</feature>
<evidence type="ECO:0000256" key="5">
    <source>
        <dbReference type="ARBA" id="ARBA00022702"/>
    </source>
</evidence>
<dbReference type="Proteomes" id="UP000694523">
    <property type="component" value="Unplaced"/>
</dbReference>
<dbReference type="InterPro" id="IPR036438">
    <property type="entry name" value="Insulin-like_sf"/>
</dbReference>
<reference evidence="10" key="2">
    <citation type="submission" date="2025-09" db="UniProtKB">
        <authorList>
            <consortium name="Ensembl"/>
        </authorList>
    </citation>
    <scope>IDENTIFICATION</scope>
</reference>
<comment type="subcellular location">
    <subcellularLocation>
        <location evidence="1 7">Secreted</location>
    </subcellularLocation>
</comment>
<dbReference type="PANTHER" id="PTHR20968:SF4">
    <property type="entry name" value="RELAXIN 3"/>
    <property type="match status" value="1"/>
</dbReference>
<organism evidence="10 11">
    <name type="scientific">Neogobius melanostomus</name>
    <name type="common">round goby</name>
    <dbReference type="NCBI Taxonomy" id="47308"/>
    <lineage>
        <taxon>Eukaryota</taxon>
        <taxon>Metazoa</taxon>
        <taxon>Chordata</taxon>
        <taxon>Craniata</taxon>
        <taxon>Vertebrata</taxon>
        <taxon>Euteleostomi</taxon>
        <taxon>Actinopterygii</taxon>
        <taxon>Neopterygii</taxon>
        <taxon>Teleostei</taxon>
        <taxon>Neoteleostei</taxon>
        <taxon>Acanthomorphata</taxon>
        <taxon>Gobiaria</taxon>
        <taxon>Gobiiformes</taxon>
        <taxon>Gobioidei</taxon>
        <taxon>Gobiidae</taxon>
        <taxon>Benthophilinae</taxon>
        <taxon>Neogobiini</taxon>
        <taxon>Neogobius</taxon>
    </lineage>
</organism>
<dbReference type="SMART" id="SM00078">
    <property type="entry name" value="IlGF"/>
    <property type="match status" value="1"/>
</dbReference>
<evidence type="ECO:0000313" key="11">
    <source>
        <dbReference type="Proteomes" id="UP000694523"/>
    </source>
</evidence>
<evidence type="ECO:0000256" key="1">
    <source>
        <dbReference type="ARBA" id="ARBA00004613"/>
    </source>
</evidence>
<evidence type="ECO:0000256" key="2">
    <source>
        <dbReference type="ARBA" id="ARBA00009034"/>
    </source>
</evidence>
<protein>
    <recommendedName>
        <fullName evidence="9">Insulin-like domain-containing protein</fullName>
    </recommendedName>
</protein>
<dbReference type="Ensembl" id="ENSNMLT00000037801.1">
    <property type="protein sequence ID" value="ENSNMLP00000033931.1"/>
    <property type="gene ID" value="ENSNMLG00000021167.1"/>
</dbReference>
<dbReference type="InterPro" id="IPR022353">
    <property type="entry name" value="Insulin_CS"/>
</dbReference>
<dbReference type="GO" id="GO:0005179">
    <property type="term" value="F:hormone activity"/>
    <property type="evidence" value="ECO:0007669"/>
    <property type="project" value="UniProtKB-KW"/>
</dbReference>
<dbReference type="InterPro" id="IPR016179">
    <property type="entry name" value="Insulin-like"/>
</dbReference>
<dbReference type="GO" id="GO:0001664">
    <property type="term" value="F:G protein-coupled receptor binding"/>
    <property type="evidence" value="ECO:0007669"/>
    <property type="project" value="TreeGrafter"/>
</dbReference>
<dbReference type="PROSITE" id="PS00262">
    <property type="entry name" value="INSULIN"/>
    <property type="match status" value="1"/>
</dbReference>
<dbReference type="SUPFAM" id="SSF56994">
    <property type="entry name" value="Insulin-like"/>
    <property type="match status" value="1"/>
</dbReference>
<evidence type="ECO:0000256" key="4">
    <source>
        <dbReference type="ARBA" id="ARBA00022525"/>
    </source>
</evidence>
<dbReference type="InterPro" id="IPR022352">
    <property type="entry name" value="Ins/IGF/rlx"/>
</dbReference>
<keyword evidence="6" id="KW-1015">Disulfide bond</keyword>
<name>A0A8C6UEC7_9GOBI</name>
<dbReference type="InterPro" id="IPR051777">
    <property type="entry name" value="Insulin-like_neuro_ligands"/>
</dbReference>
<evidence type="ECO:0000256" key="6">
    <source>
        <dbReference type="ARBA" id="ARBA00023157"/>
    </source>
</evidence>
<sequence>MTMAWRLTLVVAVVCVSSVCSSEQADLMSKLLMPHDYGIKLCGREFIRAVIYTCGGSRWRRSTDQEFETLQWTTQNDVSEEDNQHSSPDVSALIDTGASFQSPPSSSLADLLVIYGALGERRRQQQVLNKPNVSEKLSKISGDEFVSSLSDKWPMSIRKKRNFSRGVAGMCCSQGCTRNDIGRLC</sequence>
<evidence type="ECO:0000313" key="10">
    <source>
        <dbReference type="Ensembl" id="ENSNMLP00000033931.1"/>
    </source>
</evidence>
<dbReference type="Pfam" id="PF00049">
    <property type="entry name" value="Insulin"/>
    <property type="match status" value="1"/>
</dbReference>
<accession>A0A8C6UEC7</accession>
<evidence type="ECO:0000256" key="8">
    <source>
        <dbReference type="SAM" id="SignalP"/>
    </source>
</evidence>
<comment type="subunit">
    <text evidence="3">Heterodimer of a B chain and an A chain linked by two disulfide bonds.</text>
</comment>
<keyword evidence="11" id="KW-1185">Reference proteome</keyword>
<dbReference type="AlphaFoldDB" id="A0A8C6UEC7"/>
<reference evidence="10" key="1">
    <citation type="submission" date="2025-08" db="UniProtKB">
        <authorList>
            <consortium name="Ensembl"/>
        </authorList>
    </citation>
    <scope>IDENTIFICATION</scope>
</reference>
<dbReference type="GO" id="GO:0005576">
    <property type="term" value="C:extracellular region"/>
    <property type="evidence" value="ECO:0007669"/>
    <property type="project" value="UniProtKB-SubCell"/>
</dbReference>
<dbReference type="CDD" id="cd04365">
    <property type="entry name" value="IlGF_relaxin_like"/>
    <property type="match status" value="1"/>
</dbReference>
<keyword evidence="4 7" id="KW-0964">Secreted</keyword>
<comment type="similarity">
    <text evidence="2 7">Belongs to the insulin family.</text>
</comment>